<evidence type="ECO:0000313" key="8">
    <source>
        <dbReference type="Proteomes" id="UP000184334"/>
    </source>
</evidence>
<dbReference type="AlphaFoldDB" id="A0A1M4VH48"/>
<comment type="cofactor">
    <cofactor evidence="1">
        <name>pyridoxal 5'-phosphate</name>
        <dbReference type="ChEBI" id="CHEBI:597326"/>
    </cofactor>
</comment>
<dbReference type="RefSeq" id="WP_200782327.1">
    <property type="nucleotide sequence ID" value="NZ_FQUI01000011.1"/>
</dbReference>
<dbReference type="Proteomes" id="UP000184334">
    <property type="component" value="Unassembled WGS sequence"/>
</dbReference>
<dbReference type="GO" id="GO:0008483">
    <property type="term" value="F:transaminase activity"/>
    <property type="evidence" value="ECO:0007669"/>
    <property type="project" value="UniProtKB-KW"/>
</dbReference>
<dbReference type="Pfam" id="PF00155">
    <property type="entry name" value="Aminotran_1_2"/>
    <property type="match status" value="1"/>
</dbReference>
<name>A0A1M4VH48_MARH1</name>
<evidence type="ECO:0000256" key="1">
    <source>
        <dbReference type="ARBA" id="ARBA00001933"/>
    </source>
</evidence>
<evidence type="ECO:0000313" key="7">
    <source>
        <dbReference type="EMBL" id="SHE68113.1"/>
    </source>
</evidence>
<dbReference type="CDD" id="cd00609">
    <property type="entry name" value="AAT_like"/>
    <property type="match status" value="1"/>
</dbReference>
<evidence type="ECO:0000256" key="3">
    <source>
        <dbReference type="ARBA" id="ARBA00022576"/>
    </source>
</evidence>
<accession>A0A1M4VH48</accession>
<dbReference type="Gene3D" id="3.90.1150.10">
    <property type="entry name" value="Aspartate Aminotransferase, domain 1"/>
    <property type="match status" value="1"/>
</dbReference>
<dbReference type="InterPro" id="IPR050596">
    <property type="entry name" value="AspAT/PAT-like"/>
</dbReference>
<dbReference type="GO" id="GO:0030170">
    <property type="term" value="F:pyridoxal phosphate binding"/>
    <property type="evidence" value="ECO:0007669"/>
    <property type="project" value="InterPro"/>
</dbReference>
<comment type="caution">
    <text evidence="7">The sequence shown here is derived from an EMBL/GenBank/DDBJ whole genome shotgun (WGS) entry which is preliminary data.</text>
</comment>
<keyword evidence="4" id="KW-0808">Transferase</keyword>
<dbReference type="InterPro" id="IPR004839">
    <property type="entry name" value="Aminotransferase_I/II_large"/>
</dbReference>
<keyword evidence="8" id="KW-1185">Reference proteome</keyword>
<keyword evidence="5" id="KW-0663">Pyridoxal phosphate</keyword>
<protein>
    <submittedName>
        <fullName evidence="7">L-aspartate aminotransferase apoenzyme</fullName>
    </submittedName>
</protein>
<dbReference type="SUPFAM" id="SSF53383">
    <property type="entry name" value="PLP-dependent transferases"/>
    <property type="match status" value="1"/>
</dbReference>
<reference evidence="7" key="1">
    <citation type="submission" date="2016-11" db="EMBL/GenBank/DDBJ databases">
        <authorList>
            <person name="Varghese N."/>
            <person name="Submissions S."/>
        </authorList>
    </citation>
    <scope>NUCLEOTIDE SEQUENCE [LARGE SCALE GENOMIC DNA]</scope>
    <source>
        <strain evidence="7">DSM 16785</strain>
    </source>
</reference>
<gene>
    <name evidence="7" type="ORF">SAMN02745164_00926</name>
</gene>
<sequence length="381" mass="43313">MISKIVKSIQPSITLELNAKAIEMEKAGYDVVKLTAGEPDFITPKEIIENAYKAMIEGKTKYTNSAGVLELRKKIAKFINSSRKTEYTAENIVVSNGGKQALYNTLLALLNPGDEVIVLDPSWVSYEAQIKLARGIPIHVPLKFKNNFIPRAVDIEPYLSEKTKAIIINSPNNPTGAVYPEETFFEIYNLIKNKNIYLISDEVYEKLVFEGEFYSPTQISELREKTIIINAFSKTWSMTGWRVGYSVAPIEISREIKKIQSHISSNINTPAQYGALAAFDVDIDYYIDKFNERRKFVMEKMKEVDLEYVHPHGAFYLFINISKYDNDDFNFANQLLKTKKLAVIPGSGFGAKGFIRISYANSIETLEKGLNRLFEYIDEVK</sequence>
<dbReference type="InterPro" id="IPR015422">
    <property type="entry name" value="PyrdxlP-dep_Trfase_small"/>
</dbReference>
<evidence type="ECO:0000259" key="6">
    <source>
        <dbReference type="Pfam" id="PF00155"/>
    </source>
</evidence>
<dbReference type="EMBL" id="FQUI01000011">
    <property type="protein sequence ID" value="SHE68113.1"/>
    <property type="molecule type" value="Genomic_DNA"/>
</dbReference>
<dbReference type="Gene3D" id="3.40.640.10">
    <property type="entry name" value="Type I PLP-dependent aspartate aminotransferase-like (Major domain)"/>
    <property type="match status" value="1"/>
</dbReference>
<dbReference type="PANTHER" id="PTHR46383">
    <property type="entry name" value="ASPARTATE AMINOTRANSFERASE"/>
    <property type="match status" value="1"/>
</dbReference>
<dbReference type="STRING" id="1122195.SAMN02745164_00926"/>
<proteinExistence type="inferred from homology"/>
<dbReference type="InterPro" id="IPR015424">
    <property type="entry name" value="PyrdxlP-dep_Trfase"/>
</dbReference>
<evidence type="ECO:0000256" key="2">
    <source>
        <dbReference type="ARBA" id="ARBA00007441"/>
    </source>
</evidence>
<organism evidence="7 8">
    <name type="scientific">Marinitoga hydrogenitolerans (strain DSM 16785 / JCM 12826 / AT1271)</name>
    <dbReference type="NCBI Taxonomy" id="1122195"/>
    <lineage>
        <taxon>Bacteria</taxon>
        <taxon>Thermotogati</taxon>
        <taxon>Thermotogota</taxon>
        <taxon>Thermotogae</taxon>
        <taxon>Petrotogales</taxon>
        <taxon>Petrotogaceae</taxon>
        <taxon>Marinitoga</taxon>
    </lineage>
</organism>
<feature type="domain" description="Aminotransferase class I/classII large" evidence="6">
    <location>
        <begin position="30"/>
        <end position="373"/>
    </location>
</feature>
<dbReference type="GO" id="GO:0006520">
    <property type="term" value="P:amino acid metabolic process"/>
    <property type="evidence" value="ECO:0007669"/>
    <property type="project" value="InterPro"/>
</dbReference>
<dbReference type="InterPro" id="IPR015421">
    <property type="entry name" value="PyrdxlP-dep_Trfase_major"/>
</dbReference>
<keyword evidence="3 7" id="KW-0032">Aminotransferase</keyword>
<dbReference type="NCBIfam" id="NF041091">
    <property type="entry name" value="asp_aminotase_Arch"/>
    <property type="match status" value="1"/>
</dbReference>
<dbReference type="PANTHER" id="PTHR46383:SF1">
    <property type="entry name" value="ASPARTATE AMINOTRANSFERASE"/>
    <property type="match status" value="1"/>
</dbReference>
<comment type="similarity">
    <text evidence="2">Belongs to the class-I pyridoxal-phosphate-dependent aminotransferase family.</text>
</comment>
<dbReference type="FunFam" id="3.40.640.10:FF:000033">
    <property type="entry name" value="Aspartate aminotransferase"/>
    <property type="match status" value="1"/>
</dbReference>
<evidence type="ECO:0000256" key="4">
    <source>
        <dbReference type="ARBA" id="ARBA00022679"/>
    </source>
</evidence>
<evidence type="ECO:0000256" key="5">
    <source>
        <dbReference type="ARBA" id="ARBA00022898"/>
    </source>
</evidence>